<comment type="similarity">
    <text evidence="1 2">Belongs to the anti-sigma-factor antagonist family.</text>
</comment>
<dbReference type="PANTHER" id="PTHR33495">
    <property type="entry name" value="ANTI-SIGMA FACTOR ANTAGONIST TM_1081-RELATED-RELATED"/>
    <property type="match status" value="1"/>
</dbReference>
<accession>A0A5B8V779</accession>
<evidence type="ECO:0000256" key="2">
    <source>
        <dbReference type="RuleBase" id="RU003749"/>
    </source>
</evidence>
<dbReference type="EMBL" id="CP042435">
    <property type="protein sequence ID" value="QEC66631.1"/>
    <property type="molecule type" value="Genomic_DNA"/>
</dbReference>
<evidence type="ECO:0000256" key="1">
    <source>
        <dbReference type="ARBA" id="ARBA00009013"/>
    </source>
</evidence>
<evidence type="ECO:0000313" key="5">
    <source>
        <dbReference type="Proteomes" id="UP000321533"/>
    </source>
</evidence>
<dbReference type="InterPro" id="IPR003658">
    <property type="entry name" value="Anti-sigma_ant"/>
</dbReference>
<dbReference type="NCBIfam" id="TIGR00377">
    <property type="entry name" value="ant_ant_sig"/>
    <property type="match status" value="1"/>
</dbReference>
<sequence length="113" mass="12701">MNTMIIETTKENGFVIATITEHEASLKNSDAFKAAITSLIEKENKYIIINFENVTYIDSSFLGALVSSLKYAMSKQADLCIVNLRKDIYALLQLTRIDKVFKIYSTTSEALAH</sequence>
<dbReference type="Proteomes" id="UP000321533">
    <property type="component" value="Chromosome"/>
</dbReference>
<evidence type="ECO:0000313" key="4">
    <source>
        <dbReference type="EMBL" id="QEC66631.1"/>
    </source>
</evidence>
<gene>
    <name evidence="4" type="ORF">FRZ67_04700</name>
</gene>
<dbReference type="OrthoDB" id="9796076at2"/>
<dbReference type="PROSITE" id="PS50801">
    <property type="entry name" value="STAS"/>
    <property type="match status" value="1"/>
</dbReference>
<dbReference type="KEGG" id="pgin:FRZ67_04700"/>
<dbReference type="Gene3D" id="3.30.750.24">
    <property type="entry name" value="STAS domain"/>
    <property type="match status" value="1"/>
</dbReference>
<dbReference type="SUPFAM" id="SSF52091">
    <property type="entry name" value="SpoIIaa-like"/>
    <property type="match status" value="1"/>
</dbReference>
<evidence type="ECO:0000259" key="3">
    <source>
        <dbReference type="PROSITE" id="PS50801"/>
    </source>
</evidence>
<proteinExistence type="inferred from homology"/>
<dbReference type="PANTHER" id="PTHR33495:SF2">
    <property type="entry name" value="ANTI-SIGMA FACTOR ANTAGONIST TM_1081-RELATED"/>
    <property type="match status" value="1"/>
</dbReference>
<dbReference type="Pfam" id="PF01740">
    <property type="entry name" value="STAS"/>
    <property type="match status" value="1"/>
</dbReference>
<reference evidence="4 5" key="1">
    <citation type="journal article" date="2016" name="Int. J. Syst. Evol. Microbiol.">
        <title>Panacibacter ginsenosidivorans gen. nov., sp. nov., with ginsenoside converting activity isolated from soil of a ginseng field.</title>
        <authorList>
            <person name="Siddiqi M.Z."/>
            <person name="Muhammad Shafi S."/>
            <person name="Choi K.D."/>
            <person name="Im W.T."/>
        </authorList>
    </citation>
    <scope>NUCLEOTIDE SEQUENCE [LARGE SCALE GENOMIC DNA]</scope>
    <source>
        <strain evidence="4 5">Gsoil1550</strain>
    </source>
</reference>
<feature type="domain" description="STAS" evidence="3">
    <location>
        <begin position="28"/>
        <end position="113"/>
    </location>
</feature>
<organism evidence="4 5">
    <name type="scientific">Panacibacter ginsenosidivorans</name>
    <dbReference type="NCBI Taxonomy" id="1813871"/>
    <lineage>
        <taxon>Bacteria</taxon>
        <taxon>Pseudomonadati</taxon>
        <taxon>Bacteroidota</taxon>
        <taxon>Chitinophagia</taxon>
        <taxon>Chitinophagales</taxon>
        <taxon>Chitinophagaceae</taxon>
        <taxon>Panacibacter</taxon>
    </lineage>
</organism>
<dbReference type="AlphaFoldDB" id="A0A5B8V779"/>
<name>A0A5B8V779_9BACT</name>
<protein>
    <recommendedName>
        <fullName evidence="2">Anti-sigma factor antagonist</fullName>
    </recommendedName>
</protein>
<dbReference type="InterPro" id="IPR036513">
    <property type="entry name" value="STAS_dom_sf"/>
</dbReference>
<keyword evidence="5" id="KW-1185">Reference proteome</keyword>
<dbReference type="RefSeq" id="WP_147188431.1">
    <property type="nucleotide sequence ID" value="NZ_CP042435.1"/>
</dbReference>
<dbReference type="InterPro" id="IPR002645">
    <property type="entry name" value="STAS_dom"/>
</dbReference>
<dbReference type="CDD" id="cd07043">
    <property type="entry name" value="STAS_anti-anti-sigma_factors"/>
    <property type="match status" value="1"/>
</dbReference>
<dbReference type="GO" id="GO:0043856">
    <property type="term" value="F:anti-sigma factor antagonist activity"/>
    <property type="evidence" value="ECO:0007669"/>
    <property type="project" value="InterPro"/>
</dbReference>